<dbReference type="InterPro" id="IPR029068">
    <property type="entry name" value="Glyas_Bleomycin-R_OHBP_Dase"/>
</dbReference>
<organism evidence="2 3">
    <name type="scientific">Rhodococcoides corynebacterioides</name>
    <dbReference type="NCBI Taxonomy" id="53972"/>
    <lineage>
        <taxon>Bacteria</taxon>
        <taxon>Bacillati</taxon>
        <taxon>Actinomycetota</taxon>
        <taxon>Actinomycetes</taxon>
        <taxon>Mycobacteriales</taxon>
        <taxon>Nocardiaceae</taxon>
        <taxon>Rhodococcoides</taxon>
    </lineage>
</organism>
<name>A0ABS2KZ60_9NOCA</name>
<dbReference type="SUPFAM" id="SSF54593">
    <property type="entry name" value="Glyoxalase/Bleomycin resistance protein/Dihydroxybiphenyl dioxygenase"/>
    <property type="match status" value="1"/>
</dbReference>
<keyword evidence="3" id="KW-1185">Reference proteome</keyword>
<evidence type="ECO:0000259" key="1">
    <source>
        <dbReference type="PROSITE" id="PS51819"/>
    </source>
</evidence>
<dbReference type="GO" id="GO:0016829">
    <property type="term" value="F:lyase activity"/>
    <property type="evidence" value="ECO:0007669"/>
    <property type="project" value="UniProtKB-KW"/>
</dbReference>
<comment type="caution">
    <text evidence="2">The sequence shown here is derived from an EMBL/GenBank/DDBJ whole genome shotgun (WGS) entry which is preliminary data.</text>
</comment>
<evidence type="ECO:0000313" key="2">
    <source>
        <dbReference type="EMBL" id="MBM7416581.1"/>
    </source>
</evidence>
<dbReference type="PANTHER" id="PTHR36503:SF2">
    <property type="entry name" value="BLR2408 PROTEIN"/>
    <property type="match status" value="1"/>
</dbReference>
<keyword evidence="2" id="KW-0456">Lyase</keyword>
<proteinExistence type="predicted"/>
<sequence>MSGMIFVNTFVQDVAASRAFFTSLGFSFNDTFSDENTACLIINEQAVVMLLAVPRFKDFIRDDVADLSTAREMLLAVSADSKEAVDAMADAALAAGGSDWMDPQDHGFMYGRSFRDLDGHVWEVTWMDPAVASGEATPPDM</sequence>
<reference evidence="2 3" key="1">
    <citation type="submission" date="2021-01" db="EMBL/GenBank/DDBJ databases">
        <title>Genomics of switchgrass bacterial isolates.</title>
        <authorList>
            <person name="Shade A."/>
        </authorList>
    </citation>
    <scope>NUCLEOTIDE SEQUENCE [LARGE SCALE GENOMIC DNA]</scope>
    <source>
        <strain evidence="2 3">PvP111</strain>
    </source>
</reference>
<dbReference type="PANTHER" id="PTHR36503">
    <property type="entry name" value="BLR2520 PROTEIN"/>
    <property type="match status" value="1"/>
</dbReference>
<dbReference type="InterPro" id="IPR037523">
    <property type="entry name" value="VOC_core"/>
</dbReference>
<dbReference type="Proteomes" id="UP000703038">
    <property type="component" value="Unassembled WGS sequence"/>
</dbReference>
<dbReference type="PROSITE" id="PS51819">
    <property type="entry name" value="VOC"/>
    <property type="match status" value="1"/>
</dbReference>
<dbReference type="EMBL" id="JAFBBK010000001">
    <property type="protein sequence ID" value="MBM7416581.1"/>
    <property type="molecule type" value="Genomic_DNA"/>
</dbReference>
<dbReference type="InterPro" id="IPR004360">
    <property type="entry name" value="Glyas_Fos-R_dOase_dom"/>
</dbReference>
<accession>A0ABS2KZ60</accession>
<feature type="domain" description="VOC" evidence="1">
    <location>
        <begin position="3"/>
        <end position="127"/>
    </location>
</feature>
<protein>
    <submittedName>
        <fullName evidence="2">Lactoylglutathione lyase</fullName>
    </submittedName>
</protein>
<evidence type="ECO:0000313" key="3">
    <source>
        <dbReference type="Proteomes" id="UP000703038"/>
    </source>
</evidence>
<gene>
    <name evidence="2" type="ORF">JOE42_003314</name>
</gene>
<dbReference type="Pfam" id="PF00903">
    <property type="entry name" value="Glyoxalase"/>
    <property type="match status" value="1"/>
</dbReference>
<dbReference type="Gene3D" id="3.10.180.10">
    <property type="entry name" value="2,3-Dihydroxybiphenyl 1,2-Dioxygenase, domain 1"/>
    <property type="match status" value="1"/>
</dbReference>